<organism evidence="1 2">
    <name type="scientific">Racocetra fulgida</name>
    <dbReference type="NCBI Taxonomy" id="60492"/>
    <lineage>
        <taxon>Eukaryota</taxon>
        <taxon>Fungi</taxon>
        <taxon>Fungi incertae sedis</taxon>
        <taxon>Mucoromycota</taxon>
        <taxon>Glomeromycotina</taxon>
        <taxon>Glomeromycetes</taxon>
        <taxon>Diversisporales</taxon>
        <taxon>Gigasporaceae</taxon>
        <taxon>Racocetra</taxon>
    </lineage>
</organism>
<dbReference type="Proteomes" id="UP000789396">
    <property type="component" value="Unassembled WGS sequence"/>
</dbReference>
<keyword evidence="2" id="KW-1185">Reference proteome</keyword>
<evidence type="ECO:0000313" key="1">
    <source>
        <dbReference type="EMBL" id="CAG8453484.1"/>
    </source>
</evidence>
<evidence type="ECO:0000313" key="2">
    <source>
        <dbReference type="Proteomes" id="UP000789396"/>
    </source>
</evidence>
<proteinExistence type="predicted"/>
<protein>
    <submittedName>
        <fullName evidence="1">11903_t:CDS:1</fullName>
    </submittedName>
</protein>
<gene>
    <name evidence="1" type="ORF">RFULGI_LOCUS349</name>
</gene>
<accession>A0A9N8YXX6</accession>
<dbReference type="EMBL" id="CAJVPZ010000110">
    <property type="protein sequence ID" value="CAG8453484.1"/>
    <property type="molecule type" value="Genomic_DNA"/>
</dbReference>
<sequence length="139" mass="16292">MSQENMIPGIIRLERLINRPISQLRPSKRLKPEDFHEGGENKELRVGFGRDNGLFDVVLQLLRCSLLDVTLIFLETLFSEFVDVSDIENSGWYDLFCSLSPFSKSPLELELELRWSKYRTISRRQFNGIEPKSWKRNTV</sequence>
<reference evidence="1" key="1">
    <citation type="submission" date="2021-06" db="EMBL/GenBank/DDBJ databases">
        <authorList>
            <person name="Kallberg Y."/>
            <person name="Tangrot J."/>
            <person name="Rosling A."/>
        </authorList>
    </citation>
    <scope>NUCLEOTIDE SEQUENCE</scope>
    <source>
        <strain evidence="1">IN212</strain>
    </source>
</reference>
<name>A0A9N8YXX6_9GLOM</name>
<comment type="caution">
    <text evidence="1">The sequence shown here is derived from an EMBL/GenBank/DDBJ whole genome shotgun (WGS) entry which is preliminary data.</text>
</comment>
<dbReference type="AlphaFoldDB" id="A0A9N8YXX6"/>